<proteinExistence type="inferred from homology"/>
<dbReference type="PANTHER" id="PTHR43685">
    <property type="entry name" value="GLYCOSYLTRANSFERASE"/>
    <property type="match status" value="1"/>
</dbReference>
<gene>
    <name evidence="5" type="ORF">HLB09_11190</name>
</gene>
<keyword evidence="6" id="KW-1185">Reference proteome</keyword>
<dbReference type="EMBL" id="JABEMA010000173">
    <property type="protein sequence ID" value="NNH23642.1"/>
    <property type="molecule type" value="Genomic_DNA"/>
</dbReference>
<dbReference type="SUPFAM" id="SSF53448">
    <property type="entry name" value="Nucleotide-diphospho-sugar transferases"/>
    <property type="match status" value="1"/>
</dbReference>
<keyword evidence="3 5" id="KW-0808">Transferase</keyword>
<dbReference type="Proteomes" id="UP000555552">
    <property type="component" value="Unassembled WGS sequence"/>
</dbReference>
<evidence type="ECO:0000256" key="1">
    <source>
        <dbReference type="ARBA" id="ARBA00006739"/>
    </source>
</evidence>
<name>A0A849BS40_9ACTN</name>
<dbReference type="RefSeq" id="WP_171203449.1">
    <property type="nucleotide sequence ID" value="NZ_JABEMA010000173.1"/>
</dbReference>
<evidence type="ECO:0000313" key="5">
    <source>
        <dbReference type="EMBL" id="NNH23642.1"/>
    </source>
</evidence>
<dbReference type="InterPro" id="IPR050834">
    <property type="entry name" value="Glycosyltransf_2"/>
</dbReference>
<dbReference type="Gene3D" id="3.90.550.10">
    <property type="entry name" value="Spore Coat Polysaccharide Biosynthesis Protein SpsA, Chain A"/>
    <property type="match status" value="1"/>
</dbReference>
<accession>A0A849BS40</accession>
<protein>
    <submittedName>
        <fullName evidence="5">Glycosyltransferase</fullName>
    </submittedName>
</protein>
<reference evidence="5 6" key="1">
    <citation type="submission" date="2020-05" db="EMBL/GenBank/DDBJ databases">
        <title>MicrobeNet Type strains.</title>
        <authorList>
            <person name="Nicholson A.C."/>
        </authorList>
    </citation>
    <scope>NUCLEOTIDE SEQUENCE [LARGE SCALE GENOMIC DNA]</scope>
    <source>
        <strain evidence="5 6">JCM 14547</strain>
    </source>
</reference>
<dbReference type="Pfam" id="PF00535">
    <property type="entry name" value="Glycos_transf_2"/>
    <property type="match status" value="1"/>
</dbReference>
<comment type="similarity">
    <text evidence="1">Belongs to the glycosyltransferase 2 family.</text>
</comment>
<dbReference type="AlphaFoldDB" id="A0A849BS40"/>
<dbReference type="InterPro" id="IPR001173">
    <property type="entry name" value="Glyco_trans_2-like"/>
</dbReference>
<sequence length="266" mass="28739">MNRREELLASLRRHEGPVVLVDNGSTDGTVEAVREQLPHVDVVALPANRGAAARTIGVERARTPYVAFADDDSWWAPGMLERGADLFDASPRLALVCARILVGPEERPDGIGDLMARSALGTDDDLPGPSLLGFVACAAMVRRDAFLEAGGFDDVVFFPGEEERLSYDLAAAGHGLAYVEDLVVHHHPSPSRDAPRERQVRIARAALLTAVMRRPWPAVARSLVTTLRSHPAAVRRALPSLRAALRARRPNPPAVEAGIRALRQAG</sequence>
<evidence type="ECO:0000256" key="2">
    <source>
        <dbReference type="ARBA" id="ARBA00022676"/>
    </source>
</evidence>
<evidence type="ECO:0000313" key="6">
    <source>
        <dbReference type="Proteomes" id="UP000555552"/>
    </source>
</evidence>
<dbReference type="PANTHER" id="PTHR43685:SF5">
    <property type="entry name" value="GLYCOSYLTRANSFERASE EPSE-RELATED"/>
    <property type="match status" value="1"/>
</dbReference>
<feature type="domain" description="Glycosyltransferase 2-like" evidence="4">
    <location>
        <begin position="8"/>
        <end position="146"/>
    </location>
</feature>
<dbReference type="GO" id="GO:0016757">
    <property type="term" value="F:glycosyltransferase activity"/>
    <property type="evidence" value="ECO:0007669"/>
    <property type="project" value="UniProtKB-KW"/>
</dbReference>
<comment type="caution">
    <text evidence="5">The sequence shown here is derived from an EMBL/GenBank/DDBJ whole genome shotgun (WGS) entry which is preliminary data.</text>
</comment>
<organism evidence="5 6">
    <name type="scientific">Pseudokineococcus marinus</name>
    <dbReference type="NCBI Taxonomy" id="351215"/>
    <lineage>
        <taxon>Bacteria</taxon>
        <taxon>Bacillati</taxon>
        <taxon>Actinomycetota</taxon>
        <taxon>Actinomycetes</taxon>
        <taxon>Kineosporiales</taxon>
        <taxon>Kineosporiaceae</taxon>
        <taxon>Pseudokineococcus</taxon>
    </lineage>
</organism>
<evidence type="ECO:0000259" key="4">
    <source>
        <dbReference type="Pfam" id="PF00535"/>
    </source>
</evidence>
<dbReference type="InterPro" id="IPR029044">
    <property type="entry name" value="Nucleotide-diphossugar_trans"/>
</dbReference>
<evidence type="ECO:0000256" key="3">
    <source>
        <dbReference type="ARBA" id="ARBA00022679"/>
    </source>
</evidence>
<keyword evidence="2" id="KW-0328">Glycosyltransferase</keyword>